<organism evidence="1 2">
    <name type="scientific">Nocardiopsis changdeensis</name>
    <dbReference type="NCBI Taxonomy" id="2831969"/>
    <lineage>
        <taxon>Bacteria</taxon>
        <taxon>Bacillati</taxon>
        <taxon>Actinomycetota</taxon>
        <taxon>Actinomycetes</taxon>
        <taxon>Streptosporangiales</taxon>
        <taxon>Nocardiopsidaceae</taxon>
        <taxon>Nocardiopsis</taxon>
    </lineage>
</organism>
<proteinExistence type="predicted"/>
<dbReference type="EMBL" id="CP074133">
    <property type="protein sequence ID" value="QUX23992.1"/>
    <property type="molecule type" value="Genomic_DNA"/>
</dbReference>
<name>A0ABX8BSA7_9ACTN</name>
<evidence type="ECO:0000313" key="1">
    <source>
        <dbReference type="EMBL" id="QUX23992.1"/>
    </source>
</evidence>
<dbReference type="Pfam" id="PF19674">
    <property type="entry name" value="DUF6177"/>
    <property type="match status" value="1"/>
</dbReference>
<dbReference type="Proteomes" id="UP000676079">
    <property type="component" value="Chromosome"/>
</dbReference>
<keyword evidence="2" id="KW-1185">Reference proteome</keyword>
<gene>
    <name evidence="1" type="ORF">KGD84_06605</name>
</gene>
<dbReference type="RefSeq" id="WP_220559371.1">
    <property type="nucleotide sequence ID" value="NZ_CP074133.1"/>
</dbReference>
<dbReference type="InterPro" id="IPR046175">
    <property type="entry name" value="DUF6177"/>
</dbReference>
<sequence>MSHDVVALVAAEPDEQAVARALRRVDPELFLHRYRDDTDLLQIKDAGGRLLATFEPGLRVENRDEVDRLLGSDLAANLPAPCWWVEIRSRPDEAGRKAAHDLADGLVLRLGGAVWTSGRADAGLWEETEHPAAERSADRALLVVQDRPVVPFSSWLADAVATRARQRTLHVLTPSASRLTYGTRTLLASALGRWVVRDDSGACHDGLTGLPVHWDDTHGFLSEKEPVGLGWAAGEPDVRPVPEFVERASSLTGTRLVLDASVVHSDPFTPALGRAVEIAC</sequence>
<evidence type="ECO:0000313" key="2">
    <source>
        <dbReference type="Proteomes" id="UP000676079"/>
    </source>
</evidence>
<accession>A0ABX8BSA7</accession>
<protein>
    <submittedName>
        <fullName evidence="1">Uncharacterized protein</fullName>
    </submittedName>
</protein>
<reference evidence="1 2" key="1">
    <citation type="submission" date="2021-05" db="EMBL/GenBank/DDBJ databases">
        <title>Direct Submission.</title>
        <authorList>
            <person name="Li K."/>
            <person name="Gao J."/>
        </authorList>
    </citation>
    <scope>NUCLEOTIDE SEQUENCE [LARGE SCALE GENOMIC DNA]</scope>
    <source>
        <strain evidence="1 2">Mg02</strain>
    </source>
</reference>